<dbReference type="Pfam" id="PF14026">
    <property type="entry name" value="SCO4226-like"/>
    <property type="match status" value="1"/>
</dbReference>
<accession>A0A1I7NIJ5</accession>
<dbReference type="STRING" id="51670.SAMN04488557_2331"/>
<name>A0A1I7NIJ5_9HYPH</name>
<sequence>MKKYVIERNIPGVGDSSAEQLKGAAATSNAALAKLGPDVQWLHSYIAGDSTFCVYLAKDEETIRKHAELSGFPANRIIEVKTVIDPSAAG</sequence>
<keyword evidence="2" id="KW-1185">Reference proteome</keyword>
<evidence type="ECO:0000313" key="2">
    <source>
        <dbReference type="Proteomes" id="UP000199423"/>
    </source>
</evidence>
<reference evidence="2" key="1">
    <citation type="submission" date="2016-10" db="EMBL/GenBank/DDBJ databases">
        <authorList>
            <person name="Varghese N."/>
            <person name="Submissions S."/>
        </authorList>
    </citation>
    <scope>NUCLEOTIDE SEQUENCE [LARGE SCALE GENOMIC DNA]</scope>
    <source>
        <strain evidence="2">DSM 1565</strain>
    </source>
</reference>
<dbReference type="InterPro" id="IPR042557">
    <property type="entry name" value="SCO4226"/>
</dbReference>
<protein>
    <recommendedName>
        <fullName evidence="3">DUF4242 domain-containing protein</fullName>
    </recommendedName>
</protein>
<dbReference type="Proteomes" id="UP000199423">
    <property type="component" value="Unassembled WGS sequence"/>
</dbReference>
<dbReference type="EMBL" id="FPCH01000002">
    <property type="protein sequence ID" value="SFV34459.1"/>
    <property type="molecule type" value="Genomic_DNA"/>
</dbReference>
<dbReference type="InterPro" id="IPR025336">
    <property type="entry name" value="SCO4226-like"/>
</dbReference>
<dbReference type="Gene3D" id="3.30.70.3090">
    <property type="entry name" value="ORF SCO4226, nickel-binding ferredoxin-like monomer"/>
    <property type="match status" value="1"/>
</dbReference>
<evidence type="ECO:0008006" key="3">
    <source>
        <dbReference type="Google" id="ProtNLM"/>
    </source>
</evidence>
<proteinExistence type="predicted"/>
<gene>
    <name evidence="1" type="ORF">SAMN04488557_2331</name>
</gene>
<organism evidence="1 2">
    <name type="scientific">Hyphomicrobium facile</name>
    <dbReference type="NCBI Taxonomy" id="51670"/>
    <lineage>
        <taxon>Bacteria</taxon>
        <taxon>Pseudomonadati</taxon>
        <taxon>Pseudomonadota</taxon>
        <taxon>Alphaproteobacteria</taxon>
        <taxon>Hyphomicrobiales</taxon>
        <taxon>Hyphomicrobiaceae</taxon>
        <taxon>Hyphomicrobium</taxon>
    </lineage>
</organism>
<dbReference type="RefSeq" id="WP_092867824.1">
    <property type="nucleotide sequence ID" value="NZ_FPCH01000002.1"/>
</dbReference>
<dbReference type="AlphaFoldDB" id="A0A1I7NIJ5"/>
<evidence type="ECO:0000313" key="1">
    <source>
        <dbReference type="EMBL" id="SFV34459.1"/>
    </source>
</evidence>
<dbReference type="OrthoDB" id="9800027at2"/>